<protein>
    <recommendedName>
        <fullName evidence="3">Cupin 2 conserved barrel domain-containing protein</fullName>
    </recommendedName>
</protein>
<organism evidence="1 2">
    <name type="scientific">Entotheonella factor</name>
    <dbReference type="NCBI Taxonomy" id="1429438"/>
    <lineage>
        <taxon>Bacteria</taxon>
        <taxon>Pseudomonadati</taxon>
        <taxon>Nitrospinota/Tectimicrobiota group</taxon>
        <taxon>Candidatus Tectimicrobiota</taxon>
        <taxon>Candidatus Entotheonellia</taxon>
        <taxon>Candidatus Entotheonellales</taxon>
        <taxon>Candidatus Entotheonellaceae</taxon>
        <taxon>Candidatus Entotheonella</taxon>
    </lineage>
</organism>
<accession>W4L6H4</accession>
<reference evidence="1 2" key="1">
    <citation type="journal article" date="2014" name="Nature">
        <title>An environmental bacterial taxon with a large and distinct metabolic repertoire.</title>
        <authorList>
            <person name="Wilson M.C."/>
            <person name="Mori T."/>
            <person name="Ruckert C."/>
            <person name="Uria A.R."/>
            <person name="Helf M.J."/>
            <person name="Takada K."/>
            <person name="Gernert C."/>
            <person name="Steffens U.A."/>
            <person name="Heycke N."/>
            <person name="Schmitt S."/>
            <person name="Rinke C."/>
            <person name="Helfrich E.J."/>
            <person name="Brachmann A.O."/>
            <person name="Gurgui C."/>
            <person name="Wakimoto T."/>
            <person name="Kracht M."/>
            <person name="Crusemann M."/>
            <person name="Hentschel U."/>
            <person name="Abe I."/>
            <person name="Matsunaga S."/>
            <person name="Kalinowski J."/>
            <person name="Takeyama H."/>
            <person name="Piel J."/>
        </authorList>
    </citation>
    <scope>NUCLEOTIDE SEQUENCE [LARGE SCALE GENOMIC DNA]</scope>
    <source>
        <strain evidence="2">TSY1</strain>
    </source>
</reference>
<keyword evidence="2" id="KW-1185">Reference proteome</keyword>
<gene>
    <name evidence="1" type="ORF">ETSY1_38095</name>
</gene>
<evidence type="ECO:0000313" key="2">
    <source>
        <dbReference type="Proteomes" id="UP000019141"/>
    </source>
</evidence>
<proteinExistence type="predicted"/>
<comment type="caution">
    <text evidence="1">The sequence shown here is derived from an EMBL/GenBank/DDBJ whole genome shotgun (WGS) entry which is preliminary data.</text>
</comment>
<name>W4L6H4_ENTF1</name>
<dbReference type="Gene3D" id="2.60.120.10">
    <property type="entry name" value="Jelly Rolls"/>
    <property type="match status" value="1"/>
</dbReference>
<evidence type="ECO:0008006" key="3">
    <source>
        <dbReference type="Google" id="ProtNLM"/>
    </source>
</evidence>
<dbReference type="SUPFAM" id="SSF51182">
    <property type="entry name" value="RmlC-like cupins"/>
    <property type="match status" value="1"/>
</dbReference>
<evidence type="ECO:0000313" key="1">
    <source>
        <dbReference type="EMBL" id="ETW93693.1"/>
    </source>
</evidence>
<dbReference type="HOGENOM" id="CLU_120735_2_0_7"/>
<dbReference type="AlphaFoldDB" id="W4L6H4"/>
<dbReference type="Proteomes" id="UP000019141">
    <property type="component" value="Unassembled WGS sequence"/>
</dbReference>
<sequence>MPTIWRIYSGDDGQSHFEEVMLPMQSFVDVEGAHGEGTELQNTTGITFRVSPPGYELGWHCAPRRQYTITLAGEAEIEVGDGTIKRIGPGDVLLADDLTGQGHITRAIGEQPRFYAVVPLADE</sequence>
<dbReference type="InterPro" id="IPR014710">
    <property type="entry name" value="RmlC-like_jellyroll"/>
</dbReference>
<dbReference type="EMBL" id="AZHW01001189">
    <property type="protein sequence ID" value="ETW93693.1"/>
    <property type="molecule type" value="Genomic_DNA"/>
</dbReference>
<dbReference type="InterPro" id="IPR011051">
    <property type="entry name" value="RmlC_Cupin_sf"/>
</dbReference>